<reference evidence="1 2" key="1">
    <citation type="submission" date="2019-06" db="EMBL/GenBank/DDBJ databases">
        <authorList>
            <person name="Broberg M."/>
        </authorList>
    </citation>
    <scope>NUCLEOTIDE SEQUENCE [LARGE SCALE GENOMIC DNA]</scope>
</reference>
<evidence type="ECO:0000313" key="2">
    <source>
        <dbReference type="Proteomes" id="UP000766486"/>
    </source>
</evidence>
<protein>
    <submittedName>
        <fullName evidence="1">Uncharacterized protein</fullName>
    </submittedName>
</protein>
<gene>
    <name evidence="1" type="ORF">CLO192961_LOCUS214487</name>
</gene>
<comment type="caution">
    <text evidence="1">The sequence shown here is derived from an EMBL/GenBank/DDBJ whole genome shotgun (WGS) entry which is preliminary data.</text>
</comment>
<dbReference type="EMBL" id="CABFNS010000771">
    <property type="protein sequence ID" value="VUC27583.1"/>
    <property type="molecule type" value="Genomic_DNA"/>
</dbReference>
<organism evidence="1 2">
    <name type="scientific">Bionectria ochroleuca</name>
    <name type="common">Gliocladium roseum</name>
    <dbReference type="NCBI Taxonomy" id="29856"/>
    <lineage>
        <taxon>Eukaryota</taxon>
        <taxon>Fungi</taxon>
        <taxon>Dikarya</taxon>
        <taxon>Ascomycota</taxon>
        <taxon>Pezizomycotina</taxon>
        <taxon>Sordariomycetes</taxon>
        <taxon>Hypocreomycetidae</taxon>
        <taxon>Hypocreales</taxon>
        <taxon>Bionectriaceae</taxon>
        <taxon>Clonostachys</taxon>
    </lineage>
</organism>
<dbReference type="Proteomes" id="UP000766486">
    <property type="component" value="Unassembled WGS sequence"/>
</dbReference>
<keyword evidence="2" id="KW-1185">Reference proteome</keyword>
<name>A0ABY6U9C7_BIOOC</name>
<proteinExistence type="predicted"/>
<accession>A0ABY6U9C7</accession>
<evidence type="ECO:0000313" key="1">
    <source>
        <dbReference type="EMBL" id="VUC27583.1"/>
    </source>
</evidence>
<sequence length="79" mass="8526">MSSRQTRTSVPDEKTICVKGAKLSPFELDEGKLIAAHGRGRDSGNIQDGVRIDPVVIQRSCIGAAGTVRQRLHELRGKG</sequence>